<sequence length="552" mass="60054">MAARGMTGAGDHDLVVVGGGLGGTAAALAAARLGRRSVLVCETDWLGGQVSSQCIPPDEHPWIETIGQTRGYREFRARVRAFYRDNYPVTARARSQQRFNPGLGNIGPLTHEPHVAALVLESMLAPWISRGLITVLREAEITCAAGDGDEVRALQVRTAAGDVELTGRYFLDATDLGDVIGLAGVEHVIGAESRDETGELHALAGPADPLDQQAITWAMLLSHRPGTDNTIPRPAGYARWREFRPPEWPGPLLSWEVSDHVTHRPRLRPLFTDRPTAGITYDLWHARRILAADQFDGDWADVTVAAWPMMDYSRLPLLGVPDETREQALREAQELSLSFLYWMQTEAPRHDGGVGYPGLYPRSDLTGTPTGLAKLPYIREGRRIRAEFTLLEQHIGVAARPGADGAERFADSVGIAAYRIDVHPSTAGRPGIDIDTWPFQLPLGSFLPVRVRNVLPAGKSIGGTHITSGAYRVHPAEWSIGEAAGALAAFSIARGVVPHQVRADAELLDEFQSLLTGTLGIELEWPRYGALTARDRIGYAPMDDEVEAEVGA</sequence>
<dbReference type="Gene3D" id="3.50.50.60">
    <property type="entry name" value="FAD/NAD(P)-binding domain"/>
    <property type="match status" value="1"/>
</dbReference>
<gene>
    <name evidence="1" type="ORF">SAMN05443637_10836</name>
</gene>
<keyword evidence="2" id="KW-1185">Reference proteome</keyword>
<dbReference type="STRING" id="1848.SAMN05443637_10836"/>
<dbReference type="RefSeq" id="WP_234997193.1">
    <property type="nucleotide sequence ID" value="NZ_FRAP01000008.1"/>
</dbReference>
<evidence type="ECO:0000313" key="2">
    <source>
        <dbReference type="Proteomes" id="UP000184363"/>
    </source>
</evidence>
<protein>
    <submittedName>
        <fullName evidence="1">FAD dependent oxidoreductase</fullName>
    </submittedName>
</protein>
<evidence type="ECO:0000313" key="1">
    <source>
        <dbReference type="EMBL" id="SHK56205.1"/>
    </source>
</evidence>
<dbReference type="SUPFAM" id="SSF51905">
    <property type="entry name" value="FAD/NAD(P)-binding domain"/>
    <property type="match status" value="1"/>
</dbReference>
<dbReference type="InterPro" id="IPR036188">
    <property type="entry name" value="FAD/NAD-bd_sf"/>
</dbReference>
<dbReference type="PANTHER" id="PTHR42716">
    <property type="entry name" value="L-ASPARTATE OXIDASE"/>
    <property type="match status" value="1"/>
</dbReference>
<dbReference type="Proteomes" id="UP000184363">
    <property type="component" value="Unassembled WGS sequence"/>
</dbReference>
<dbReference type="InterPro" id="IPR005288">
    <property type="entry name" value="NadB"/>
</dbReference>
<proteinExistence type="predicted"/>
<name>A0A1M6TGT7_PSETH</name>
<accession>A0A1M6TGT7</accession>
<organism evidence="1 2">
    <name type="scientific">Pseudonocardia thermophila</name>
    <dbReference type="NCBI Taxonomy" id="1848"/>
    <lineage>
        <taxon>Bacteria</taxon>
        <taxon>Bacillati</taxon>
        <taxon>Actinomycetota</taxon>
        <taxon>Actinomycetes</taxon>
        <taxon>Pseudonocardiales</taxon>
        <taxon>Pseudonocardiaceae</taxon>
        <taxon>Pseudonocardia</taxon>
    </lineage>
</organism>
<dbReference type="AlphaFoldDB" id="A0A1M6TGT7"/>
<dbReference type="Pfam" id="PF12831">
    <property type="entry name" value="FAD_oxidored"/>
    <property type="match status" value="1"/>
</dbReference>
<dbReference type="GO" id="GO:0008734">
    <property type="term" value="F:L-aspartate oxidase activity"/>
    <property type="evidence" value="ECO:0007669"/>
    <property type="project" value="InterPro"/>
</dbReference>
<dbReference type="EMBL" id="FRAP01000008">
    <property type="protein sequence ID" value="SHK56205.1"/>
    <property type="molecule type" value="Genomic_DNA"/>
</dbReference>
<reference evidence="1 2" key="1">
    <citation type="submission" date="2016-11" db="EMBL/GenBank/DDBJ databases">
        <authorList>
            <person name="Jaros S."/>
            <person name="Januszkiewicz K."/>
            <person name="Wedrychowicz H."/>
        </authorList>
    </citation>
    <scope>NUCLEOTIDE SEQUENCE [LARGE SCALE GENOMIC DNA]</scope>
    <source>
        <strain evidence="1 2">DSM 43832</strain>
    </source>
</reference>
<dbReference type="PANTHER" id="PTHR42716:SF1">
    <property type="entry name" value="SLL0471 PROTEIN"/>
    <property type="match status" value="1"/>
</dbReference>
<dbReference type="GO" id="GO:0009435">
    <property type="term" value="P:NAD+ biosynthetic process"/>
    <property type="evidence" value="ECO:0007669"/>
    <property type="project" value="InterPro"/>
</dbReference>